<dbReference type="OrthoDB" id="5419927at2759"/>
<accession>A0A9P5H215</accession>
<evidence type="ECO:0000313" key="3">
    <source>
        <dbReference type="EMBL" id="KAF7546443.1"/>
    </source>
</evidence>
<organism evidence="3 4">
    <name type="scientific">Cylindrodendrum hubeiense</name>
    <dbReference type="NCBI Taxonomy" id="595255"/>
    <lineage>
        <taxon>Eukaryota</taxon>
        <taxon>Fungi</taxon>
        <taxon>Dikarya</taxon>
        <taxon>Ascomycota</taxon>
        <taxon>Pezizomycotina</taxon>
        <taxon>Sordariomycetes</taxon>
        <taxon>Hypocreomycetidae</taxon>
        <taxon>Hypocreales</taxon>
        <taxon>Nectriaceae</taxon>
        <taxon>Cylindrodendrum</taxon>
    </lineage>
</organism>
<protein>
    <recommendedName>
        <fullName evidence="2">Nephrocystin 3-like N-terminal domain-containing protein</fullName>
    </recommendedName>
</protein>
<dbReference type="Proteomes" id="UP000722485">
    <property type="component" value="Unassembled WGS sequence"/>
</dbReference>
<dbReference type="Pfam" id="PF24883">
    <property type="entry name" value="NPHP3_N"/>
    <property type="match status" value="1"/>
</dbReference>
<dbReference type="AlphaFoldDB" id="A0A9P5H215"/>
<name>A0A9P5H215_9HYPO</name>
<reference evidence="3" key="1">
    <citation type="submission" date="2020-03" db="EMBL/GenBank/DDBJ databases">
        <title>Draft Genome Sequence of Cylindrodendrum hubeiense.</title>
        <authorList>
            <person name="Buettner E."/>
            <person name="Kellner H."/>
        </authorList>
    </citation>
    <scope>NUCLEOTIDE SEQUENCE</scope>
    <source>
        <strain evidence="3">IHI 201604</strain>
    </source>
</reference>
<dbReference type="InterPro" id="IPR056884">
    <property type="entry name" value="NPHP3-like_N"/>
</dbReference>
<sequence length="518" mass="58246">MVQSHIVQNASEGLGDVSDCSWADVLASMEATSHEYKAKAASDRLRTVQRNRTVATTLQSLAEMIPEQDGLSVLRFYALRAHPNDEQLRGFVENLYSTLRAEIPNLEAILLRKHKGSLTRRLLKQHPENEASTIDSSLETISRASSWVTMRVGTLANQMMVDNLKETKSVSQEMARTQAEMVKLLDSLDCIQVSQLEMEQKSIARYERHEQLIHVFSEKVFQNMQHRLTASYDTHRRSTCLPDSSLSSSVTIPIDELYIMLRILDPFFLDADLGIVLRASNAIGQGALAQGAWLLNIDRFKAWAQIPNTSSDIILVEGRLDGLSIGKISPLSVLAATFTAMADAPYFVILMWFCGLHSIPRDHMSGCRGMLRSFIAQLIFYQRRQHGNVAMCVTEMLLEGVAHMELSALCELFRVFLGHVSPNVTVYCVVDNICEFETESEGWENELCQVVHLLQSMVSQSAWGPTLKVLLTTANRSIKVYRQMKPEDCISLSAGNRNARSTQRLSIEKDWQQAMSSR</sequence>
<comment type="caution">
    <text evidence="3">The sequence shown here is derived from an EMBL/GenBank/DDBJ whole genome shotgun (WGS) entry which is preliminary data.</text>
</comment>
<feature type="domain" description="Nephrocystin 3-like N-terminal" evidence="2">
    <location>
        <begin position="291"/>
        <end position="472"/>
    </location>
</feature>
<keyword evidence="4" id="KW-1185">Reference proteome</keyword>
<keyword evidence="1" id="KW-0677">Repeat</keyword>
<evidence type="ECO:0000256" key="1">
    <source>
        <dbReference type="ARBA" id="ARBA00022737"/>
    </source>
</evidence>
<dbReference type="EMBL" id="JAANBB010000213">
    <property type="protein sequence ID" value="KAF7546443.1"/>
    <property type="molecule type" value="Genomic_DNA"/>
</dbReference>
<dbReference type="PANTHER" id="PTHR40619">
    <property type="entry name" value="FUNGAL STAND N-TERMINAL GOODBYE DOMAIN-CONTAINING PROTEIN"/>
    <property type="match status" value="1"/>
</dbReference>
<proteinExistence type="predicted"/>
<evidence type="ECO:0000313" key="4">
    <source>
        <dbReference type="Proteomes" id="UP000722485"/>
    </source>
</evidence>
<evidence type="ECO:0000259" key="2">
    <source>
        <dbReference type="Pfam" id="PF24883"/>
    </source>
</evidence>
<gene>
    <name evidence="3" type="ORF">G7Z17_g8434</name>
</gene>
<dbReference type="PANTHER" id="PTHR40619:SF3">
    <property type="entry name" value="FUNGAL STAND N-TERMINAL GOODBYE DOMAIN-CONTAINING PROTEIN"/>
    <property type="match status" value="1"/>
</dbReference>